<sequence length="899" mass="97569">MQSVDMQNVEKRKSKKKLSASKTDSRPKSWKKSEVLSEDLQSVEKRVELVKTVLQTTAKKIGAGLQSSGSDFEKRLKKLPETTLAHSMIENANLLGSDTLLGGMLQLCGECQSNLATASLQYEIDTENQVLGPLSEIQEVDIPAIAKAKKQLTKLTLDMDSAKSRYNQAVRQTQVHGTNIASAAAKADQVKEEYEDASNRMHQARDTFSTEMFNFISKEPEHSQKLLALIELQLKYHKHAMAVIEKVLPKMKDALDCNPHKPAFGVQLEEHLRVTGRDIALGLFRIAGMASRVKKLKTAFDAGIVDMEEFMIDIHTVAGALKQYLRELPEPLLTYPLYQEFLNAAQLPNMVTSGTISNLFESIIVHADWFFPEEIDHHKTLKGSAPPAKILSSGETSTNTAVVKPMVHTSNSQQPSISKACGMVYTTAVGPVSASESSETSSTKEGMSSTESPDISVHSETPSYHSVPSSSEETTNQEGKAWDIPMSSPGDNLPDNVAGLYDNFASRTYTHTNPILRFNPKDAIRQPSTKTLRSSSVPPAPVTGVHSDMYSTVFALHSLGDRNVSDYLTKVRGIWDGHMQHQRPASSGQINQLGEGNGVTGYQRFYSSDVEFGSLASISSQESSSPGLSEYAGSEHQLDDPDGSFSTPPPNVTTITTTSPQLTVGKPPSPGGTGYIPTNNSLSAPLAESEQMSPKTSKRVPKKPAPPPPPERPYSVAVTATMGKSNSSVQSMTWPRQAGNTSPSEAPQEKTEKSKSPPERPVAGPEKSGNTHRAHTIHYSHTDRPSVPPPERPKVPPPVVPNHQRSASTGSPANVDGPQPTLEQMPQNGQGRLSASQESFDNIQGMGPLNKNLTNSSNQLIIQTEKPPANQGLNLQGSTKPPRPSVTPKPSKITEQTHL</sequence>
<dbReference type="EMBL" id="JARBDR010000214">
    <property type="protein sequence ID" value="KAJ8318654.1"/>
    <property type="molecule type" value="Genomic_DNA"/>
</dbReference>
<evidence type="ECO:0000313" key="7">
    <source>
        <dbReference type="EMBL" id="KAJ8318654.1"/>
    </source>
</evidence>
<feature type="compositionally biased region" description="Basic and acidic residues" evidence="4">
    <location>
        <begin position="747"/>
        <end position="758"/>
    </location>
</feature>
<dbReference type="Gene3D" id="1.20.1270.60">
    <property type="entry name" value="Arfaptin homology (AH) domain/BAR domain"/>
    <property type="match status" value="1"/>
</dbReference>
<feature type="domain" description="BAR" evidence="6">
    <location>
        <begin position="25"/>
        <end position="260"/>
    </location>
</feature>
<feature type="coiled-coil region" evidence="3">
    <location>
        <begin position="145"/>
        <end position="207"/>
    </location>
</feature>
<name>A0ABQ9FMZ7_TEGGR</name>
<dbReference type="PROSITE" id="PS51021">
    <property type="entry name" value="BAR"/>
    <property type="match status" value="1"/>
</dbReference>
<evidence type="ECO:0000259" key="6">
    <source>
        <dbReference type="PROSITE" id="PS51021"/>
    </source>
</evidence>
<feature type="compositionally biased region" description="Polar residues" evidence="4">
    <location>
        <begin position="722"/>
        <end position="745"/>
    </location>
</feature>
<evidence type="ECO:0000259" key="5">
    <source>
        <dbReference type="PROSITE" id="PS50238"/>
    </source>
</evidence>
<evidence type="ECO:0000256" key="2">
    <source>
        <dbReference type="ARBA" id="ARBA00022553"/>
    </source>
</evidence>
<feature type="compositionally biased region" description="Pro residues" evidence="4">
    <location>
        <begin position="703"/>
        <end position="712"/>
    </location>
</feature>
<dbReference type="Gene3D" id="1.10.555.10">
    <property type="entry name" value="Rho GTPase activation protein"/>
    <property type="match status" value="1"/>
</dbReference>
<dbReference type="PANTHER" id="PTHR14130">
    <property type="entry name" value="3BP-1 RELATED RHOGAP"/>
    <property type="match status" value="1"/>
</dbReference>
<feature type="compositionally biased region" description="Basic and acidic residues" evidence="4">
    <location>
        <begin position="23"/>
        <end position="35"/>
    </location>
</feature>
<dbReference type="PROSITE" id="PS50238">
    <property type="entry name" value="RHOGAP"/>
    <property type="match status" value="1"/>
</dbReference>
<evidence type="ECO:0000313" key="8">
    <source>
        <dbReference type="Proteomes" id="UP001217089"/>
    </source>
</evidence>
<feature type="compositionally biased region" description="Low complexity" evidence="4">
    <location>
        <begin position="617"/>
        <end position="630"/>
    </location>
</feature>
<proteinExistence type="predicted"/>
<feature type="compositionally biased region" description="Polar residues" evidence="4">
    <location>
        <begin position="851"/>
        <end position="862"/>
    </location>
</feature>
<feature type="region of interest" description="Disordered" evidence="4">
    <location>
        <begin position="617"/>
        <end position="899"/>
    </location>
</feature>
<dbReference type="InterPro" id="IPR008936">
    <property type="entry name" value="Rho_GTPase_activation_prot"/>
</dbReference>
<feature type="compositionally biased region" description="Low complexity" evidence="4">
    <location>
        <begin position="433"/>
        <end position="452"/>
    </location>
</feature>
<dbReference type="Pfam" id="PF03114">
    <property type="entry name" value="BAR"/>
    <property type="match status" value="1"/>
</dbReference>
<feature type="region of interest" description="Disordered" evidence="4">
    <location>
        <begin position="431"/>
        <end position="490"/>
    </location>
</feature>
<feature type="domain" description="Rho-GAP" evidence="5">
    <location>
        <begin position="242"/>
        <end position="493"/>
    </location>
</feature>
<feature type="region of interest" description="Disordered" evidence="4">
    <location>
        <begin position="1"/>
        <end position="39"/>
    </location>
</feature>
<dbReference type="InterPro" id="IPR027267">
    <property type="entry name" value="AH/BAR_dom_sf"/>
</dbReference>
<reference evidence="7 8" key="1">
    <citation type="submission" date="2022-12" db="EMBL/GenBank/DDBJ databases">
        <title>Chromosome-level genome of Tegillarca granosa.</title>
        <authorList>
            <person name="Kim J."/>
        </authorList>
    </citation>
    <scope>NUCLEOTIDE SEQUENCE [LARGE SCALE GENOMIC DNA]</scope>
    <source>
        <strain evidence="7">Teg-2019</strain>
        <tissue evidence="7">Adductor muscle</tissue>
    </source>
</reference>
<evidence type="ECO:0000256" key="3">
    <source>
        <dbReference type="SAM" id="Coils"/>
    </source>
</evidence>
<keyword evidence="2" id="KW-0597">Phosphoprotein</keyword>
<feature type="compositionally biased region" description="Polar residues" evidence="4">
    <location>
        <begin position="821"/>
        <end position="842"/>
    </location>
</feature>
<evidence type="ECO:0000256" key="4">
    <source>
        <dbReference type="SAM" id="MobiDB-lite"/>
    </source>
</evidence>
<dbReference type="SUPFAM" id="SSF48350">
    <property type="entry name" value="GTPase activation domain, GAP"/>
    <property type="match status" value="1"/>
</dbReference>
<comment type="caution">
    <text evidence="7">The sequence shown here is derived from an EMBL/GenBank/DDBJ whole genome shotgun (WGS) entry which is preliminary data.</text>
</comment>
<dbReference type="Pfam" id="PF00620">
    <property type="entry name" value="RhoGAP"/>
    <property type="match status" value="1"/>
</dbReference>
<dbReference type="SUPFAM" id="SSF103657">
    <property type="entry name" value="BAR/IMD domain-like"/>
    <property type="match status" value="1"/>
</dbReference>
<dbReference type="SMART" id="SM00324">
    <property type="entry name" value="RhoGAP"/>
    <property type="match status" value="1"/>
</dbReference>
<keyword evidence="8" id="KW-1185">Reference proteome</keyword>
<organism evidence="7 8">
    <name type="scientific">Tegillarca granosa</name>
    <name type="common">Malaysian cockle</name>
    <name type="synonym">Anadara granosa</name>
    <dbReference type="NCBI Taxonomy" id="220873"/>
    <lineage>
        <taxon>Eukaryota</taxon>
        <taxon>Metazoa</taxon>
        <taxon>Spiralia</taxon>
        <taxon>Lophotrochozoa</taxon>
        <taxon>Mollusca</taxon>
        <taxon>Bivalvia</taxon>
        <taxon>Autobranchia</taxon>
        <taxon>Pteriomorphia</taxon>
        <taxon>Arcoida</taxon>
        <taxon>Arcoidea</taxon>
        <taxon>Arcidae</taxon>
        <taxon>Tegillarca</taxon>
    </lineage>
</organism>
<dbReference type="SMART" id="SM00721">
    <property type="entry name" value="BAR"/>
    <property type="match status" value="1"/>
</dbReference>
<feature type="compositionally biased region" description="Polar residues" evidence="4">
    <location>
        <begin position="458"/>
        <end position="478"/>
    </location>
</feature>
<dbReference type="InterPro" id="IPR047165">
    <property type="entry name" value="RHG17/44/SH3BP1-like"/>
</dbReference>
<dbReference type="CDD" id="cd07595">
    <property type="entry name" value="BAR_RhoGAP_Rich-like"/>
    <property type="match status" value="1"/>
</dbReference>
<protein>
    <submittedName>
        <fullName evidence="7">Uncharacterized protein</fullName>
    </submittedName>
</protein>
<dbReference type="PANTHER" id="PTHR14130:SF14">
    <property type="entry name" value="RHO GTPASE-ACTIVATING PROTEIN 92B"/>
    <property type="match status" value="1"/>
</dbReference>
<dbReference type="InterPro" id="IPR004148">
    <property type="entry name" value="BAR_dom"/>
</dbReference>
<keyword evidence="1" id="KW-0343">GTPase activation</keyword>
<dbReference type="InterPro" id="IPR000198">
    <property type="entry name" value="RhoGAP_dom"/>
</dbReference>
<gene>
    <name evidence="7" type="ORF">KUTeg_003745</name>
</gene>
<feature type="compositionally biased region" description="Polar residues" evidence="4">
    <location>
        <begin position="803"/>
        <end position="812"/>
    </location>
</feature>
<keyword evidence="3" id="KW-0175">Coiled coil</keyword>
<feature type="compositionally biased region" description="Pro residues" evidence="4">
    <location>
        <begin position="786"/>
        <end position="800"/>
    </location>
</feature>
<evidence type="ECO:0000256" key="1">
    <source>
        <dbReference type="ARBA" id="ARBA00022468"/>
    </source>
</evidence>
<accession>A0ABQ9FMZ7</accession>
<dbReference type="Proteomes" id="UP001217089">
    <property type="component" value="Unassembled WGS sequence"/>
</dbReference>